<comment type="caution">
    <text evidence="2">The sequence shown here is derived from an EMBL/GenBank/DDBJ whole genome shotgun (WGS) entry which is preliminary data.</text>
</comment>
<evidence type="ECO:0000256" key="1">
    <source>
        <dbReference type="SAM" id="MobiDB-lite"/>
    </source>
</evidence>
<sequence>MPHGSMTNSTSHKANSTQHQSFKISQNSVGYGKSRQMFALFTVLNDNKDASKAESRSFRYEGYSKVSRCSEGYSKVDRKLVVASRWQVSLAIPQGGILDLARLLNVNRSEDVTM</sequence>
<evidence type="ECO:0000313" key="2">
    <source>
        <dbReference type="EMBL" id="TGO63143.1"/>
    </source>
</evidence>
<organism evidence="2 3">
    <name type="scientific">Botryotinia convoluta</name>
    <dbReference type="NCBI Taxonomy" id="54673"/>
    <lineage>
        <taxon>Eukaryota</taxon>
        <taxon>Fungi</taxon>
        <taxon>Dikarya</taxon>
        <taxon>Ascomycota</taxon>
        <taxon>Pezizomycotina</taxon>
        <taxon>Leotiomycetes</taxon>
        <taxon>Helotiales</taxon>
        <taxon>Sclerotiniaceae</taxon>
        <taxon>Botryotinia</taxon>
    </lineage>
</organism>
<proteinExistence type="predicted"/>
<protein>
    <submittedName>
        <fullName evidence="2">Uncharacterized protein</fullName>
    </submittedName>
</protein>
<accession>A0A4Z1J1Z2</accession>
<gene>
    <name evidence="2" type="ORF">BCON_0015g00720</name>
</gene>
<reference evidence="2 3" key="1">
    <citation type="submission" date="2017-12" db="EMBL/GenBank/DDBJ databases">
        <title>Comparative genomics of Botrytis spp.</title>
        <authorList>
            <person name="Valero-Jimenez C.A."/>
            <person name="Tapia P."/>
            <person name="Veloso J."/>
            <person name="Silva-Moreno E."/>
            <person name="Staats M."/>
            <person name="Valdes J.H."/>
            <person name="Van Kan J.A.L."/>
        </authorList>
    </citation>
    <scope>NUCLEOTIDE SEQUENCE [LARGE SCALE GENOMIC DNA]</scope>
    <source>
        <strain evidence="2 3">MUCL11595</strain>
    </source>
</reference>
<dbReference type="AlphaFoldDB" id="A0A4Z1J1Z2"/>
<name>A0A4Z1J1Z2_9HELO</name>
<feature type="region of interest" description="Disordered" evidence="1">
    <location>
        <begin position="1"/>
        <end position="26"/>
    </location>
</feature>
<evidence type="ECO:0000313" key="3">
    <source>
        <dbReference type="Proteomes" id="UP000297527"/>
    </source>
</evidence>
<dbReference type="EMBL" id="PQXN01000015">
    <property type="protein sequence ID" value="TGO63143.1"/>
    <property type="molecule type" value="Genomic_DNA"/>
</dbReference>
<dbReference type="Proteomes" id="UP000297527">
    <property type="component" value="Unassembled WGS sequence"/>
</dbReference>
<keyword evidence="3" id="KW-1185">Reference proteome</keyword>